<reference evidence="3 4" key="1">
    <citation type="submission" date="2023-07" db="EMBL/GenBank/DDBJ databases">
        <title>Sequencing the genomes of 1000 actinobacteria strains.</title>
        <authorList>
            <person name="Klenk H.-P."/>
        </authorList>
    </citation>
    <scope>NUCLEOTIDE SEQUENCE [LARGE SCALE GENOMIC DNA]</scope>
    <source>
        <strain evidence="3 4">DSM 44710</strain>
    </source>
</reference>
<organism evidence="3 4">
    <name type="scientific">Catenuloplanes nepalensis</name>
    <dbReference type="NCBI Taxonomy" id="587533"/>
    <lineage>
        <taxon>Bacteria</taxon>
        <taxon>Bacillati</taxon>
        <taxon>Actinomycetota</taxon>
        <taxon>Actinomycetes</taxon>
        <taxon>Micromonosporales</taxon>
        <taxon>Micromonosporaceae</taxon>
        <taxon>Catenuloplanes</taxon>
    </lineage>
</organism>
<dbReference type="EMBL" id="JAUSRA010000001">
    <property type="protein sequence ID" value="MDP9793161.1"/>
    <property type="molecule type" value="Genomic_DNA"/>
</dbReference>
<dbReference type="Gene3D" id="3.30.370.10">
    <property type="entry name" value="Barstar-like"/>
    <property type="match status" value="1"/>
</dbReference>
<evidence type="ECO:0000259" key="2">
    <source>
        <dbReference type="Pfam" id="PF01337"/>
    </source>
</evidence>
<dbReference type="Pfam" id="PF01337">
    <property type="entry name" value="Barstar"/>
    <property type="match status" value="1"/>
</dbReference>
<keyword evidence="4" id="KW-1185">Reference proteome</keyword>
<evidence type="ECO:0000313" key="4">
    <source>
        <dbReference type="Proteomes" id="UP001240984"/>
    </source>
</evidence>
<dbReference type="SUPFAM" id="SSF52038">
    <property type="entry name" value="Barstar-related"/>
    <property type="match status" value="1"/>
</dbReference>
<evidence type="ECO:0000256" key="1">
    <source>
        <dbReference type="ARBA" id="ARBA00006845"/>
    </source>
</evidence>
<sequence length="96" mass="10966">MQVALDGRRVSSEADLHRELARLLDFGPFYGANLDALWDRLSTDVERPVHLLWTDSGASRAAMGSLSFERVERVLRQTVEQDTAWNLKERFTYALA</sequence>
<name>A0ABT9MQ05_9ACTN</name>
<evidence type="ECO:0000313" key="3">
    <source>
        <dbReference type="EMBL" id="MDP9793161.1"/>
    </source>
</evidence>
<proteinExistence type="inferred from homology"/>
<dbReference type="InterPro" id="IPR035905">
    <property type="entry name" value="Barstar-like_sf"/>
</dbReference>
<dbReference type="RefSeq" id="WP_306828153.1">
    <property type="nucleotide sequence ID" value="NZ_JAUSRA010000001.1"/>
</dbReference>
<gene>
    <name evidence="3" type="ORF">J2S43_001673</name>
</gene>
<accession>A0ABT9MQ05</accession>
<comment type="caution">
    <text evidence="3">The sequence shown here is derived from an EMBL/GenBank/DDBJ whole genome shotgun (WGS) entry which is preliminary data.</text>
</comment>
<protein>
    <submittedName>
        <fullName evidence="3">Ribonuclease inhibitor</fullName>
    </submittedName>
</protein>
<feature type="domain" description="Barstar (barnase inhibitor)" evidence="2">
    <location>
        <begin position="2"/>
        <end position="82"/>
    </location>
</feature>
<dbReference type="Proteomes" id="UP001240984">
    <property type="component" value="Unassembled WGS sequence"/>
</dbReference>
<comment type="similarity">
    <text evidence="1">Belongs to the barstar family.</text>
</comment>
<dbReference type="InterPro" id="IPR000468">
    <property type="entry name" value="Barstar"/>
</dbReference>